<proteinExistence type="inferred from homology"/>
<dbReference type="Pfam" id="PF13335">
    <property type="entry name" value="Mg_chelatase_C"/>
    <property type="match status" value="1"/>
</dbReference>
<evidence type="ECO:0000313" key="5">
    <source>
        <dbReference type="Proteomes" id="UP000008229"/>
    </source>
</evidence>
<dbReference type="HOGENOM" id="CLU_026145_1_0_11"/>
<protein>
    <submittedName>
        <fullName evidence="4">Mg chelatase, subunit ChlI</fullName>
    </submittedName>
</protein>
<accession>D3F1C8</accession>
<dbReference type="OrthoDB" id="9813147at2"/>
<dbReference type="KEGG" id="cwo:Cwoe_3674"/>
<dbReference type="InterPro" id="IPR014721">
    <property type="entry name" value="Ribsml_uS5_D2-typ_fold_subgr"/>
</dbReference>
<evidence type="ECO:0000313" key="4">
    <source>
        <dbReference type="EMBL" id="ADB52091.1"/>
    </source>
</evidence>
<dbReference type="STRING" id="469383.Cwoe_3674"/>
<dbReference type="EMBL" id="CP001854">
    <property type="protein sequence ID" value="ADB52091.1"/>
    <property type="molecule type" value="Genomic_DNA"/>
</dbReference>
<dbReference type="Proteomes" id="UP000008229">
    <property type="component" value="Chromosome"/>
</dbReference>
<reference evidence="5" key="2">
    <citation type="submission" date="2010-01" db="EMBL/GenBank/DDBJ databases">
        <title>The complete genome of Conexibacter woesei DSM 14684.</title>
        <authorList>
            <consortium name="US DOE Joint Genome Institute (JGI-PGF)"/>
            <person name="Lucas S."/>
            <person name="Copeland A."/>
            <person name="Lapidus A."/>
            <person name="Glavina del Rio T."/>
            <person name="Dalin E."/>
            <person name="Tice H."/>
            <person name="Bruce D."/>
            <person name="Goodwin L."/>
            <person name="Pitluck S."/>
            <person name="Kyrpides N."/>
            <person name="Mavromatis K."/>
            <person name="Ivanova N."/>
            <person name="Mikhailova N."/>
            <person name="Chertkov O."/>
            <person name="Brettin T."/>
            <person name="Detter J.C."/>
            <person name="Han C."/>
            <person name="Larimer F."/>
            <person name="Land M."/>
            <person name="Hauser L."/>
            <person name="Markowitz V."/>
            <person name="Cheng J.-F."/>
            <person name="Hugenholtz P."/>
            <person name="Woyke T."/>
            <person name="Wu D."/>
            <person name="Pukall R."/>
            <person name="Steenblock K."/>
            <person name="Schneider S."/>
            <person name="Klenk H.-P."/>
            <person name="Eisen J.A."/>
        </authorList>
    </citation>
    <scope>NUCLEOTIDE SEQUENCE [LARGE SCALE GENOMIC DNA]</scope>
    <source>
        <strain evidence="5">DSM 14684 / CIP 108061 / JCM 11494 / NBRC 100937 / ID131577</strain>
    </source>
</reference>
<dbReference type="GO" id="GO:0005524">
    <property type="term" value="F:ATP binding"/>
    <property type="evidence" value="ECO:0007669"/>
    <property type="project" value="InterPro"/>
</dbReference>
<dbReference type="CDD" id="cd00009">
    <property type="entry name" value="AAA"/>
    <property type="match status" value="1"/>
</dbReference>
<dbReference type="PANTHER" id="PTHR32039">
    <property type="entry name" value="MAGNESIUM-CHELATASE SUBUNIT CHLI"/>
    <property type="match status" value="1"/>
</dbReference>
<evidence type="ECO:0000256" key="2">
    <source>
        <dbReference type="SAM" id="MobiDB-lite"/>
    </source>
</evidence>
<evidence type="ECO:0000256" key="1">
    <source>
        <dbReference type="ARBA" id="ARBA00006354"/>
    </source>
</evidence>
<dbReference type="Gene3D" id="3.30.230.10">
    <property type="match status" value="1"/>
</dbReference>
<feature type="domain" description="AAA+ ATPase" evidence="3">
    <location>
        <begin position="210"/>
        <end position="391"/>
    </location>
</feature>
<dbReference type="InterPro" id="IPR000523">
    <property type="entry name" value="Mg_chelatse_chII-like_cat_dom"/>
</dbReference>
<name>D3F1C8_CONWI</name>
<dbReference type="SMART" id="SM00382">
    <property type="entry name" value="AAA"/>
    <property type="match status" value="1"/>
</dbReference>
<sequence length="507" mass="53769">MLSRVATFAIDGIDPRPVWVEVDIRPGLPTFRVVGMAGKAVREARERVRAAVLNSGFEFPARRITANLAPASLPKVGPGFDAALAVGLLAASGQCRGNDLQRWAIFGELSLGGELRPCRGVLAAAEGARRSGLGGLIVPRERAEEAALVDGIRVAAVDSLRGVADLLGGGEPPPPPAPPDEEAATGETLDLADVRGHELPLRALEIAAAGGHNLLMEGPPGSGKTMLARRLPSLLPPLTRGEALEVTRIHSVAGLHRSRGLVNVRPFRAPHHTISASGLVGGGQVPIPGEASLAHHGVLFLDELAEFSRPSLEALRQPLEDGHVSVVRGQRALLFPTRFTLVAATNPCPCGFAGSTRHCTCSEVDFARHRRRLSGPLLDRLDLLMSVARPTSAELRAPARESSARMRERVLAARERQLRRLDGTTAGCNGQLDARLVRSHVRVAERALQALGAAYDGGALSARAHDRVLRVACTIADLDERDVVELDDVMQALTLRLQDGAGQQVAA</sequence>
<dbReference type="Gene3D" id="3.40.50.300">
    <property type="entry name" value="P-loop containing nucleotide triphosphate hydrolases"/>
    <property type="match status" value="1"/>
</dbReference>
<dbReference type="InterPro" id="IPR027417">
    <property type="entry name" value="P-loop_NTPase"/>
</dbReference>
<dbReference type="SUPFAM" id="SSF54211">
    <property type="entry name" value="Ribosomal protein S5 domain 2-like"/>
    <property type="match status" value="1"/>
</dbReference>
<organism evidence="4 5">
    <name type="scientific">Conexibacter woesei (strain DSM 14684 / CCUG 47730 / CIP 108061 / JCM 11494 / NBRC 100937 / ID131577)</name>
    <dbReference type="NCBI Taxonomy" id="469383"/>
    <lineage>
        <taxon>Bacteria</taxon>
        <taxon>Bacillati</taxon>
        <taxon>Actinomycetota</taxon>
        <taxon>Thermoleophilia</taxon>
        <taxon>Solirubrobacterales</taxon>
        <taxon>Conexibacteraceae</taxon>
        <taxon>Conexibacter</taxon>
    </lineage>
</organism>
<dbReference type="InterPro" id="IPR004482">
    <property type="entry name" value="Mg_chelat-rel"/>
</dbReference>
<keyword evidence="5" id="KW-1185">Reference proteome</keyword>
<dbReference type="PANTHER" id="PTHR32039:SF7">
    <property type="entry name" value="COMPETENCE PROTEIN COMM"/>
    <property type="match status" value="1"/>
</dbReference>
<evidence type="ECO:0000259" key="3">
    <source>
        <dbReference type="SMART" id="SM00382"/>
    </source>
</evidence>
<dbReference type="InterPro" id="IPR025158">
    <property type="entry name" value="Mg_chelat-rel_C"/>
</dbReference>
<comment type="similarity">
    <text evidence="1">Belongs to the Mg-chelatase subunits D/I family. ComM subfamily.</text>
</comment>
<dbReference type="Pfam" id="PF01078">
    <property type="entry name" value="Mg_chelatase"/>
    <property type="match status" value="1"/>
</dbReference>
<dbReference type="InterPro" id="IPR003593">
    <property type="entry name" value="AAA+_ATPase"/>
</dbReference>
<dbReference type="InterPro" id="IPR020568">
    <property type="entry name" value="Ribosomal_Su5_D2-typ_SF"/>
</dbReference>
<dbReference type="Pfam" id="PF13541">
    <property type="entry name" value="ChlI"/>
    <property type="match status" value="1"/>
</dbReference>
<dbReference type="InterPro" id="IPR045006">
    <property type="entry name" value="CHLI-like"/>
</dbReference>
<dbReference type="RefSeq" id="WP_012935142.1">
    <property type="nucleotide sequence ID" value="NC_013739.1"/>
</dbReference>
<dbReference type="eggNOG" id="COG0606">
    <property type="taxonomic scope" value="Bacteria"/>
</dbReference>
<dbReference type="AlphaFoldDB" id="D3F1C8"/>
<dbReference type="SUPFAM" id="SSF52540">
    <property type="entry name" value="P-loop containing nucleoside triphosphate hydrolases"/>
    <property type="match status" value="1"/>
</dbReference>
<reference evidence="4 5" key="1">
    <citation type="journal article" date="2010" name="Stand. Genomic Sci.">
        <title>Complete genome sequence of Conexibacter woesei type strain (ID131577).</title>
        <authorList>
            <person name="Pukall R."/>
            <person name="Lapidus A."/>
            <person name="Glavina Del Rio T."/>
            <person name="Copeland A."/>
            <person name="Tice H."/>
            <person name="Cheng J.-F."/>
            <person name="Lucas S."/>
            <person name="Chen F."/>
            <person name="Nolan M."/>
            <person name="Bruce D."/>
            <person name="Goodwin L."/>
            <person name="Pitluck S."/>
            <person name="Mavromatis K."/>
            <person name="Ivanova N."/>
            <person name="Ovchinnikova G."/>
            <person name="Pati A."/>
            <person name="Chen A."/>
            <person name="Palaniappan K."/>
            <person name="Land M."/>
            <person name="Hauser L."/>
            <person name="Chang Y.-J."/>
            <person name="Jeffries C.D."/>
            <person name="Chain P."/>
            <person name="Meincke L."/>
            <person name="Sims D."/>
            <person name="Brettin T."/>
            <person name="Detter J.C."/>
            <person name="Rohde M."/>
            <person name="Goeker M."/>
            <person name="Bristow J."/>
            <person name="Eisen J.A."/>
            <person name="Markowitz V."/>
            <person name="Kyrpides N.C."/>
            <person name="Klenk H.-P."/>
            <person name="Hugenholtz P."/>
        </authorList>
    </citation>
    <scope>NUCLEOTIDE SEQUENCE [LARGE SCALE GENOMIC DNA]</scope>
    <source>
        <strain evidence="5">DSM 14684 / CIP 108061 / JCM 11494 / NBRC 100937 / ID131577</strain>
    </source>
</reference>
<dbReference type="NCBIfam" id="TIGR00368">
    <property type="entry name" value="YifB family Mg chelatase-like AAA ATPase"/>
    <property type="match status" value="1"/>
</dbReference>
<feature type="region of interest" description="Disordered" evidence="2">
    <location>
        <begin position="165"/>
        <end position="184"/>
    </location>
</feature>
<gene>
    <name evidence="4" type="ordered locus">Cwoe_3674</name>
</gene>